<sequence length="88" mass="9627">MSGDLDAIREDVAMAARSAEMARHVALDHAPELLDEVERLRATIEQVSHIAYDPFISDGEALTRIQDLTDANLPPGEMPSAWLPEVSS</sequence>
<keyword evidence="2" id="KW-1185">Reference proteome</keyword>
<dbReference type="AlphaFoldDB" id="A0A5C5RTY6"/>
<evidence type="ECO:0000313" key="2">
    <source>
        <dbReference type="Proteomes" id="UP000319375"/>
    </source>
</evidence>
<protein>
    <submittedName>
        <fullName evidence="1">Uncharacterized protein</fullName>
    </submittedName>
</protein>
<reference evidence="1 2" key="1">
    <citation type="submission" date="2019-06" db="EMBL/GenBank/DDBJ databases">
        <title>Tsukamurella conjunctivitidis sp. nov., Tsukamurella assacharolytica sp. nov. and Tsukamurella sputae sp. nov. isolated from patients with conjunctivitis, bacteraemia (lymphoma) and respiratory infection (sputum) in Hong Kong.</title>
        <authorList>
            <person name="Teng J.L.L."/>
            <person name="Lee H.H."/>
            <person name="Fong J.Y.H."/>
            <person name="Fok K.M.N."/>
            <person name="Lau S.K.P."/>
            <person name="Woo P.C.Y."/>
        </authorList>
    </citation>
    <scope>NUCLEOTIDE SEQUENCE [LARGE SCALE GENOMIC DNA]</scope>
    <source>
        <strain evidence="1 2">HKU72</strain>
    </source>
</reference>
<name>A0A5C5RTY6_9ACTN</name>
<proteinExistence type="predicted"/>
<dbReference type="RefSeq" id="WP_146489260.1">
    <property type="nucleotide sequence ID" value="NZ_VIGX01000026.1"/>
</dbReference>
<organism evidence="1 2">
    <name type="scientific">Tsukamurella conjunctivitidis</name>
    <dbReference type="NCBI Taxonomy" id="2592068"/>
    <lineage>
        <taxon>Bacteria</taxon>
        <taxon>Bacillati</taxon>
        <taxon>Actinomycetota</taxon>
        <taxon>Actinomycetes</taxon>
        <taxon>Mycobacteriales</taxon>
        <taxon>Tsukamurellaceae</taxon>
        <taxon>Tsukamurella</taxon>
    </lineage>
</organism>
<dbReference type="EMBL" id="VIGX01000026">
    <property type="protein sequence ID" value="TWS25585.1"/>
    <property type="molecule type" value="Genomic_DNA"/>
</dbReference>
<comment type="caution">
    <text evidence="1">The sequence shown here is derived from an EMBL/GenBank/DDBJ whole genome shotgun (WGS) entry which is preliminary data.</text>
</comment>
<accession>A0A5C5RTY6</accession>
<gene>
    <name evidence="1" type="ORF">FK530_22975</name>
</gene>
<dbReference type="Proteomes" id="UP000319375">
    <property type="component" value="Unassembled WGS sequence"/>
</dbReference>
<dbReference type="OrthoDB" id="4571897at2"/>
<evidence type="ECO:0000313" key="1">
    <source>
        <dbReference type="EMBL" id="TWS25585.1"/>
    </source>
</evidence>